<comment type="caution">
    <text evidence="2">The sequence shown here is derived from an EMBL/GenBank/DDBJ whole genome shotgun (WGS) entry which is preliminary data.</text>
</comment>
<evidence type="ECO:0000313" key="3">
    <source>
        <dbReference type="Proteomes" id="UP000632740"/>
    </source>
</evidence>
<keyword evidence="1" id="KW-0472">Membrane</keyword>
<feature type="transmembrane region" description="Helical" evidence="1">
    <location>
        <begin position="97"/>
        <end position="117"/>
    </location>
</feature>
<feature type="transmembrane region" description="Helical" evidence="1">
    <location>
        <begin position="273"/>
        <end position="294"/>
    </location>
</feature>
<feature type="transmembrane region" description="Helical" evidence="1">
    <location>
        <begin position="6"/>
        <end position="26"/>
    </location>
</feature>
<gene>
    <name evidence="2" type="ORF">Cch01nite_18820</name>
</gene>
<dbReference type="AlphaFoldDB" id="A0A919TZS7"/>
<dbReference type="PANTHER" id="PTHR35007:SF1">
    <property type="entry name" value="PILUS ASSEMBLY PROTEIN"/>
    <property type="match status" value="1"/>
</dbReference>
<keyword evidence="1" id="KW-0812">Transmembrane</keyword>
<evidence type="ECO:0000313" key="2">
    <source>
        <dbReference type="EMBL" id="GIG21158.1"/>
    </source>
</evidence>
<accession>A0A919TZS7</accession>
<dbReference type="EMBL" id="BONK01000005">
    <property type="protein sequence ID" value="GIG21158.1"/>
    <property type="molecule type" value="Genomic_DNA"/>
</dbReference>
<feature type="transmembrane region" description="Helical" evidence="1">
    <location>
        <begin position="123"/>
        <end position="140"/>
    </location>
</feature>
<dbReference type="PANTHER" id="PTHR35007">
    <property type="entry name" value="INTEGRAL MEMBRANE PROTEIN-RELATED"/>
    <property type="match status" value="1"/>
</dbReference>
<proteinExistence type="predicted"/>
<keyword evidence="3" id="KW-1185">Reference proteome</keyword>
<dbReference type="Proteomes" id="UP000632740">
    <property type="component" value="Unassembled WGS sequence"/>
</dbReference>
<evidence type="ECO:0000256" key="1">
    <source>
        <dbReference type="SAM" id="Phobius"/>
    </source>
</evidence>
<keyword evidence="1" id="KW-1133">Transmembrane helix</keyword>
<protein>
    <submittedName>
        <fullName evidence="2">Membrane protein</fullName>
    </submittedName>
</protein>
<name>A0A919TZS7_9CELL</name>
<dbReference type="RefSeq" id="WP_203751903.1">
    <property type="nucleotide sequence ID" value="NZ_BONK01000005.1"/>
</dbReference>
<sequence>MNGFQLALALGGVTTAGVAGAAYALVPMQPDLKDVLERLSPGSGRPSAPAAASIATREERWGIWAQRALPARLLGLPPARDLAVLGVTPAQFYGRKVTGAAAGFCLPLVLTLAAPLLGIHLPFVIPLAATLALAVLLFVAPSRDLGAQAKAARQECARALSAYIELCALERNRGAGAWPALESAAQVGDSWLFRQIRETLARCRYNGQQPWDALTELADELGLPELEDVADIMRLAGTEDSEVYRQLRARSAAIRSALLSAELGDANVVEERMYLPASFLGFVFLALLTAPPLLRLFGMS</sequence>
<reference evidence="2" key="1">
    <citation type="submission" date="2021-01" db="EMBL/GenBank/DDBJ databases">
        <title>Whole genome shotgun sequence of Cellulomonas chitinilytica NBRC 110799.</title>
        <authorList>
            <person name="Komaki H."/>
            <person name="Tamura T."/>
        </authorList>
    </citation>
    <scope>NUCLEOTIDE SEQUENCE</scope>
    <source>
        <strain evidence="2">NBRC 110799</strain>
    </source>
</reference>
<organism evidence="2 3">
    <name type="scientific">Cellulomonas chitinilytica</name>
    <dbReference type="NCBI Taxonomy" id="398759"/>
    <lineage>
        <taxon>Bacteria</taxon>
        <taxon>Bacillati</taxon>
        <taxon>Actinomycetota</taxon>
        <taxon>Actinomycetes</taxon>
        <taxon>Micrococcales</taxon>
        <taxon>Cellulomonadaceae</taxon>
        <taxon>Cellulomonas</taxon>
    </lineage>
</organism>